<accession>A0A6J4VXP9</accession>
<organism evidence="1">
    <name type="scientific">uncultured Synechococcales cyanobacterium</name>
    <dbReference type="NCBI Taxonomy" id="1936017"/>
    <lineage>
        <taxon>Bacteria</taxon>
        <taxon>Bacillati</taxon>
        <taxon>Cyanobacteriota</taxon>
        <taxon>Cyanophyceae</taxon>
        <taxon>Synechococcales</taxon>
        <taxon>environmental samples</taxon>
    </lineage>
</organism>
<name>A0A6J4VXP9_9CYAN</name>
<dbReference type="EMBL" id="CADCWO010000273">
    <property type="protein sequence ID" value="CAA9590808.1"/>
    <property type="molecule type" value="Genomic_DNA"/>
</dbReference>
<evidence type="ECO:0000313" key="1">
    <source>
        <dbReference type="EMBL" id="CAA9590808.1"/>
    </source>
</evidence>
<sequence length="58" mass="5268">MGLVGLSKGSGLGARLFNSAGKGLGDPGESGLGVEVGVALGKDAGGLGVGVAAGDGEK</sequence>
<gene>
    <name evidence="1" type="ORF">AVDCRST_MAG81-5299</name>
</gene>
<proteinExistence type="predicted"/>
<protein>
    <submittedName>
        <fullName evidence="1">Uncharacterized protein</fullName>
    </submittedName>
</protein>
<reference evidence="1" key="1">
    <citation type="submission" date="2020-02" db="EMBL/GenBank/DDBJ databases">
        <authorList>
            <person name="Meier V. D."/>
        </authorList>
    </citation>
    <scope>NUCLEOTIDE SEQUENCE</scope>
    <source>
        <strain evidence="1">AVDCRST_MAG81</strain>
    </source>
</reference>
<dbReference type="AlphaFoldDB" id="A0A6J4VXP9"/>
<feature type="non-terminal residue" evidence="1">
    <location>
        <position position="58"/>
    </location>
</feature>